<keyword evidence="4" id="KW-0720">Serine protease</keyword>
<dbReference type="SUPFAM" id="SSF52743">
    <property type="entry name" value="Subtilisin-like"/>
    <property type="match status" value="1"/>
</dbReference>
<dbReference type="Gene3D" id="3.40.50.200">
    <property type="entry name" value="Peptidase S8/S53 domain"/>
    <property type="match status" value="1"/>
</dbReference>
<keyword evidence="2" id="KW-0645">Protease</keyword>
<sequence>MVVAAGNMGADACDTSPARIPEVITAGWTDEGDGKCLDLFAAGGQITSASHGSDTGSTGMSGTSMASPHIAGAAAIYLSKNPGAGSPNLLLNVTDLG</sequence>
<evidence type="ECO:0000313" key="8">
    <source>
        <dbReference type="Proteomes" id="UP000294257"/>
    </source>
</evidence>
<dbReference type="AlphaFoldDB" id="A0A4Q7KHM4"/>
<dbReference type="PROSITE" id="PS00138">
    <property type="entry name" value="SUBTILASE_SER"/>
    <property type="match status" value="1"/>
</dbReference>
<dbReference type="EMBL" id="SGWQ01000008">
    <property type="protein sequence ID" value="RZS34782.1"/>
    <property type="molecule type" value="Genomic_DNA"/>
</dbReference>
<evidence type="ECO:0000259" key="6">
    <source>
        <dbReference type="Pfam" id="PF00082"/>
    </source>
</evidence>
<dbReference type="InterPro" id="IPR000209">
    <property type="entry name" value="Peptidase_S8/S53_dom"/>
</dbReference>
<evidence type="ECO:0000256" key="5">
    <source>
        <dbReference type="PROSITE-ProRule" id="PRU01240"/>
    </source>
</evidence>
<dbReference type="InterPro" id="IPR023828">
    <property type="entry name" value="Peptidase_S8_Ser-AS"/>
</dbReference>
<name>A0A4Q7KHM4_9PSEU</name>
<feature type="domain" description="Peptidase S8/S53" evidence="6">
    <location>
        <begin position="1"/>
        <end position="85"/>
    </location>
</feature>
<dbReference type="PROSITE" id="PS51892">
    <property type="entry name" value="SUBTILASE"/>
    <property type="match status" value="1"/>
</dbReference>
<organism evidence="7 8">
    <name type="scientific">Herbihabitans rhizosphaerae</name>
    <dbReference type="NCBI Taxonomy" id="1872711"/>
    <lineage>
        <taxon>Bacteria</taxon>
        <taxon>Bacillati</taxon>
        <taxon>Actinomycetota</taxon>
        <taxon>Actinomycetes</taxon>
        <taxon>Pseudonocardiales</taxon>
        <taxon>Pseudonocardiaceae</taxon>
        <taxon>Herbihabitans</taxon>
    </lineage>
</organism>
<comment type="caution">
    <text evidence="5">Lacks conserved residue(s) required for the propagation of feature annotation.</text>
</comment>
<protein>
    <submittedName>
        <fullName evidence="7">Subtilase family protein</fullName>
    </submittedName>
</protein>
<gene>
    <name evidence="7" type="ORF">EV193_108130</name>
</gene>
<accession>A0A4Q7KHM4</accession>
<comment type="caution">
    <text evidence="7">The sequence shown here is derived from an EMBL/GenBank/DDBJ whole genome shotgun (WGS) entry which is preliminary data.</text>
</comment>
<dbReference type="InterPro" id="IPR036852">
    <property type="entry name" value="Peptidase_S8/S53_dom_sf"/>
</dbReference>
<dbReference type="PANTHER" id="PTHR43806:SF11">
    <property type="entry name" value="CEREVISIN-RELATED"/>
    <property type="match status" value="1"/>
</dbReference>
<evidence type="ECO:0000256" key="1">
    <source>
        <dbReference type="ARBA" id="ARBA00011073"/>
    </source>
</evidence>
<keyword evidence="8" id="KW-1185">Reference proteome</keyword>
<dbReference type="Pfam" id="PF00082">
    <property type="entry name" value="Peptidase_S8"/>
    <property type="match status" value="1"/>
</dbReference>
<dbReference type="PANTHER" id="PTHR43806">
    <property type="entry name" value="PEPTIDASE S8"/>
    <property type="match status" value="1"/>
</dbReference>
<reference evidence="7 8" key="1">
    <citation type="submission" date="2019-02" db="EMBL/GenBank/DDBJ databases">
        <title>Genomic Encyclopedia of Type Strains, Phase IV (KMG-IV): sequencing the most valuable type-strain genomes for metagenomic binning, comparative biology and taxonomic classification.</title>
        <authorList>
            <person name="Goeker M."/>
        </authorList>
    </citation>
    <scope>NUCLEOTIDE SEQUENCE [LARGE SCALE GENOMIC DNA]</scope>
    <source>
        <strain evidence="7 8">DSM 101727</strain>
    </source>
</reference>
<dbReference type="Proteomes" id="UP000294257">
    <property type="component" value="Unassembled WGS sequence"/>
</dbReference>
<dbReference type="InterPro" id="IPR050131">
    <property type="entry name" value="Peptidase_S8_subtilisin-like"/>
</dbReference>
<evidence type="ECO:0000256" key="3">
    <source>
        <dbReference type="ARBA" id="ARBA00022801"/>
    </source>
</evidence>
<evidence type="ECO:0000256" key="2">
    <source>
        <dbReference type="ARBA" id="ARBA00022670"/>
    </source>
</evidence>
<dbReference type="GO" id="GO:0004252">
    <property type="term" value="F:serine-type endopeptidase activity"/>
    <property type="evidence" value="ECO:0007669"/>
    <property type="project" value="InterPro"/>
</dbReference>
<evidence type="ECO:0000256" key="4">
    <source>
        <dbReference type="ARBA" id="ARBA00022825"/>
    </source>
</evidence>
<dbReference type="GO" id="GO:0005615">
    <property type="term" value="C:extracellular space"/>
    <property type="evidence" value="ECO:0007669"/>
    <property type="project" value="TreeGrafter"/>
</dbReference>
<comment type="similarity">
    <text evidence="1 5">Belongs to the peptidase S8 family.</text>
</comment>
<keyword evidence="3" id="KW-0378">Hydrolase</keyword>
<evidence type="ECO:0000313" key="7">
    <source>
        <dbReference type="EMBL" id="RZS34782.1"/>
    </source>
</evidence>
<dbReference type="GO" id="GO:0006508">
    <property type="term" value="P:proteolysis"/>
    <property type="evidence" value="ECO:0007669"/>
    <property type="project" value="UniProtKB-KW"/>
</dbReference>
<proteinExistence type="inferred from homology"/>